<feature type="domain" description="AbiEi antitoxin N-terminal" evidence="1">
    <location>
        <begin position="5"/>
        <end position="51"/>
    </location>
</feature>
<keyword evidence="3" id="KW-1185">Reference proteome</keyword>
<name>A0A4V1XZG7_9ACTN</name>
<comment type="caution">
    <text evidence="2">The sequence shown here is derived from an EMBL/GenBank/DDBJ whole genome shotgun (WGS) entry which is preliminary data.</text>
</comment>
<sequence length="338" mass="37354">MRPDLAAVAARQHGLFTRRQALVAGYTDQEIRRHVRTGAWVPVRRGVYVLPEVWDGVDPYDGRARLRDRAAHLTLRVPHVLSHDSAARAHGLPMLTPRRELVHITRPGVGGGRTEHGVQHHLSYALPELDEVDGLHVTGVGRTALDLGREHGFTAGVVACDGAMRRGVTRGQLEAQLATMTCWPGITASREAVLHADPGAESIGESLSRLMLEELGLGVVDTQFPLRTAGGTFWCDLRIGRHVFEFDGRVKYVRVEQGGVADRDPGEVVWEEKKRERLIVAEGLGISRIIWDDLWGPARDRAKQRLRAEYALTVDRFGTVLPPHLAAVARELRGARLA</sequence>
<reference evidence="2 3" key="1">
    <citation type="submission" date="2019-01" db="EMBL/GenBank/DDBJ databases">
        <title>Nocardioides guangzhouensis sp. nov., an actinobacterium isolated from soil.</title>
        <authorList>
            <person name="Fu Y."/>
            <person name="Cai Y."/>
            <person name="Lin Z."/>
            <person name="Chen P."/>
        </authorList>
    </citation>
    <scope>NUCLEOTIDE SEQUENCE [LARGE SCALE GENOMIC DNA]</scope>
    <source>
        <strain evidence="2 3">130</strain>
    </source>
</reference>
<dbReference type="OrthoDB" id="5517693at2"/>
<evidence type="ECO:0000259" key="1">
    <source>
        <dbReference type="Pfam" id="PF13338"/>
    </source>
</evidence>
<dbReference type="Pfam" id="PF13338">
    <property type="entry name" value="AbiEi_4"/>
    <property type="match status" value="1"/>
</dbReference>
<proteinExistence type="predicted"/>
<organism evidence="2 3">
    <name type="scientific">Nocardioides guangzhouensis</name>
    <dbReference type="NCBI Taxonomy" id="2497878"/>
    <lineage>
        <taxon>Bacteria</taxon>
        <taxon>Bacillati</taxon>
        <taxon>Actinomycetota</taxon>
        <taxon>Actinomycetes</taxon>
        <taxon>Propionibacteriales</taxon>
        <taxon>Nocardioidaceae</taxon>
        <taxon>Nocardioides</taxon>
    </lineage>
</organism>
<dbReference type="RefSeq" id="WP_134716163.1">
    <property type="nucleotide sequence ID" value="NZ_SDKM01000010.1"/>
</dbReference>
<evidence type="ECO:0000313" key="3">
    <source>
        <dbReference type="Proteomes" id="UP000295198"/>
    </source>
</evidence>
<gene>
    <name evidence="2" type="ORF">EKO23_08465</name>
</gene>
<protein>
    <recommendedName>
        <fullName evidence="1">AbiEi antitoxin N-terminal domain-containing protein</fullName>
    </recommendedName>
</protein>
<dbReference type="Proteomes" id="UP000295198">
    <property type="component" value="Unassembled WGS sequence"/>
</dbReference>
<dbReference type="EMBL" id="SDKM01000010">
    <property type="protein sequence ID" value="RYP86689.1"/>
    <property type="molecule type" value="Genomic_DNA"/>
</dbReference>
<dbReference type="InterPro" id="IPR025159">
    <property type="entry name" value="AbiEi_N"/>
</dbReference>
<evidence type="ECO:0000313" key="2">
    <source>
        <dbReference type="EMBL" id="RYP86689.1"/>
    </source>
</evidence>
<accession>A0A4V1XZG7</accession>
<dbReference type="AlphaFoldDB" id="A0A4V1XZG7"/>